<name>A0ABR1Y1E1_9PEZI</name>
<reference evidence="1 2" key="1">
    <citation type="journal article" date="2022" name="G3 (Bethesda)">
        <title>Enemy or ally: a genomic approach to elucidate the lifestyle of Phyllosticta citrichinaensis.</title>
        <authorList>
            <person name="Buijs V.A."/>
            <person name="Groenewald J.Z."/>
            <person name="Haridas S."/>
            <person name="LaButti K.M."/>
            <person name="Lipzen A."/>
            <person name="Martin F.M."/>
            <person name="Barry K."/>
            <person name="Grigoriev I.V."/>
            <person name="Crous P.W."/>
            <person name="Seidl M.F."/>
        </authorList>
    </citation>
    <scope>NUCLEOTIDE SEQUENCE [LARGE SCALE GENOMIC DNA]</scope>
    <source>
        <strain evidence="1 2">CBS 129764</strain>
    </source>
</reference>
<accession>A0ABR1Y1E1</accession>
<protein>
    <submittedName>
        <fullName evidence="1">Uncharacterized protein</fullName>
    </submittedName>
</protein>
<comment type="caution">
    <text evidence="1">The sequence shown here is derived from an EMBL/GenBank/DDBJ whole genome shotgun (WGS) entry which is preliminary data.</text>
</comment>
<dbReference type="Proteomes" id="UP001456524">
    <property type="component" value="Unassembled WGS sequence"/>
</dbReference>
<dbReference type="EMBL" id="JBBWUH010000002">
    <property type="protein sequence ID" value="KAK8175000.1"/>
    <property type="molecule type" value="Genomic_DNA"/>
</dbReference>
<keyword evidence="2" id="KW-1185">Reference proteome</keyword>
<sequence length="453" mass="52108">MSAVLANGFRIDQKHKDLDETKAKITDIRTTVNIDFQIPKLPVLAMKWVDFGWSSLSLGANPLDFNLKHPKMELKDPAKNGAVLLRGLKTTDDGNWNFTLEVNKHYQFSIKRALAWLDIMCLERKDSIVCRHAISCKEDQLGPDVFSNPRRLKNQPDGQSSRAKKTSAALTWIFFCEQLEGRPFHEIDQRLVPQWIREARERSLFHFHGLDQNGILKEKISDLTGDKFDEAEPPWSTESSRIHRNSTQDTAVNAAGIAHQILRLLQDDFESSFTPKNHTCSTSPCALLLNIGNQIQPRRCLADGMSPRHRNTAESRKLNTQRCYTNSPSRGRLLQNVIECPQFSELKRHFNPQENERVFGMKSFFHRKNGPWRCAVDSMKMRDGINVSLQRLERDEPGSPQMWKAYTIVQHLEKLGEDAKEGIFEFTPASDMVYDLFERKKPFELSPEVVYLV</sequence>
<proteinExistence type="predicted"/>
<organism evidence="1 2">
    <name type="scientific">Phyllosticta citrichinensis</name>
    <dbReference type="NCBI Taxonomy" id="1130410"/>
    <lineage>
        <taxon>Eukaryota</taxon>
        <taxon>Fungi</taxon>
        <taxon>Dikarya</taxon>
        <taxon>Ascomycota</taxon>
        <taxon>Pezizomycotina</taxon>
        <taxon>Dothideomycetes</taxon>
        <taxon>Dothideomycetes incertae sedis</taxon>
        <taxon>Botryosphaeriales</taxon>
        <taxon>Phyllostictaceae</taxon>
        <taxon>Phyllosticta</taxon>
    </lineage>
</organism>
<evidence type="ECO:0000313" key="1">
    <source>
        <dbReference type="EMBL" id="KAK8175000.1"/>
    </source>
</evidence>
<gene>
    <name evidence="1" type="ORF">IWX90DRAFT_496649</name>
</gene>
<evidence type="ECO:0000313" key="2">
    <source>
        <dbReference type="Proteomes" id="UP001456524"/>
    </source>
</evidence>